<accession>A0A3L6QUI5</accession>
<keyword evidence="2" id="KW-1185">Reference proteome</keyword>
<dbReference type="Pfam" id="PF14559">
    <property type="entry name" value="TPR_19"/>
    <property type="match status" value="1"/>
</dbReference>
<protein>
    <submittedName>
        <fullName evidence="1">Uncharacterized protein</fullName>
    </submittedName>
</protein>
<reference evidence="2" key="1">
    <citation type="journal article" date="2019" name="Nat. Commun.">
        <title>The genome of broomcorn millet.</title>
        <authorList>
            <person name="Zou C."/>
            <person name="Miki D."/>
            <person name="Li D."/>
            <person name="Tang Q."/>
            <person name="Xiao L."/>
            <person name="Rajput S."/>
            <person name="Deng P."/>
            <person name="Jia W."/>
            <person name="Huang R."/>
            <person name="Zhang M."/>
            <person name="Sun Y."/>
            <person name="Hu J."/>
            <person name="Fu X."/>
            <person name="Schnable P.S."/>
            <person name="Li F."/>
            <person name="Zhang H."/>
            <person name="Feng B."/>
            <person name="Zhu X."/>
            <person name="Liu R."/>
            <person name="Schnable J.C."/>
            <person name="Zhu J.-K."/>
            <person name="Zhang H."/>
        </authorList>
    </citation>
    <scope>NUCLEOTIDE SEQUENCE [LARGE SCALE GENOMIC DNA]</scope>
</reference>
<evidence type="ECO:0000313" key="1">
    <source>
        <dbReference type="EMBL" id="RLM87352.1"/>
    </source>
</evidence>
<dbReference type="EMBL" id="PQIB02000011">
    <property type="protein sequence ID" value="RLM87352.1"/>
    <property type="molecule type" value="Genomic_DNA"/>
</dbReference>
<gene>
    <name evidence="1" type="ORF">C2845_PM04G05750</name>
</gene>
<dbReference type="OrthoDB" id="720174at2759"/>
<dbReference type="Proteomes" id="UP000275267">
    <property type="component" value="Unassembled WGS sequence"/>
</dbReference>
<comment type="caution">
    <text evidence="1">The sequence shown here is derived from an EMBL/GenBank/DDBJ whole genome shotgun (WGS) entry which is preliminary data.</text>
</comment>
<name>A0A3L6QUI5_PANMI</name>
<sequence length="238" mass="25544">MANIAYYTLEKKVWGASDPSSAGLPRRAGHLGLARAHPSLGADLGALLTPEAFLLDAAHALVAAALRVRPSRGGRPAEAPAEGGPERAWPSLFALVLHDAEDGRFEDALDALARLAAERPSDPRPRLAAAGICFLAGLLEEGNQWVSEIPADVRREYKKYLRMAVLAAALGCAPRAVAGFEGLVPGGVMDLALWAKFIDGDMTFLKRGILSSLLWRCVFVDKYKDYHKTMVAGARSKE</sequence>
<organism evidence="1 2">
    <name type="scientific">Panicum miliaceum</name>
    <name type="common">Proso millet</name>
    <name type="synonym">Broomcorn millet</name>
    <dbReference type="NCBI Taxonomy" id="4540"/>
    <lineage>
        <taxon>Eukaryota</taxon>
        <taxon>Viridiplantae</taxon>
        <taxon>Streptophyta</taxon>
        <taxon>Embryophyta</taxon>
        <taxon>Tracheophyta</taxon>
        <taxon>Spermatophyta</taxon>
        <taxon>Magnoliopsida</taxon>
        <taxon>Liliopsida</taxon>
        <taxon>Poales</taxon>
        <taxon>Poaceae</taxon>
        <taxon>PACMAD clade</taxon>
        <taxon>Panicoideae</taxon>
        <taxon>Panicodae</taxon>
        <taxon>Paniceae</taxon>
        <taxon>Panicinae</taxon>
        <taxon>Panicum</taxon>
        <taxon>Panicum sect. Panicum</taxon>
    </lineage>
</organism>
<dbReference type="AlphaFoldDB" id="A0A3L6QUI5"/>
<evidence type="ECO:0000313" key="2">
    <source>
        <dbReference type="Proteomes" id="UP000275267"/>
    </source>
</evidence>
<proteinExistence type="predicted"/>